<dbReference type="EMBL" id="FOJU01000006">
    <property type="protein sequence ID" value="SFB14680.1"/>
    <property type="molecule type" value="Genomic_DNA"/>
</dbReference>
<dbReference type="AlphaFoldDB" id="A0A1I0YQE5"/>
<name>A0A1I0YQE5_9RHOB</name>
<evidence type="ECO:0000256" key="1">
    <source>
        <dbReference type="SAM" id="MobiDB-lite"/>
    </source>
</evidence>
<accession>A0A1I0YQE5</accession>
<organism evidence="3 4">
    <name type="scientific">Poseidonocella pacifica</name>
    <dbReference type="NCBI Taxonomy" id="871651"/>
    <lineage>
        <taxon>Bacteria</taxon>
        <taxon>Pseudomonadati</taxon>
        <taxon>Pseudomonadota</taxon>
        <taxon>Alphaproteobacteria</taxon>
        <taxon>Rhodobacterales</taxon>
        <taxon>Roseobacteraceae</taxon>
        <taxon>Poseidonocella</taxon>
    </lineage>
</organism>
<dbReference type="Pfam" id="PF13403">
    <property type="entry name" value="Hint_2"/>
    <property type="match status" value="1"/>
</dbReference>
<evidence type="ECO:0000313" key="3">
    <source>
        <dbReference type="EMBL" id="SFB14680.1"/>
    </source>
</evidence>
<dbReference type="RefSeq" id="WP_092066773.1">
    <property type="nucleotide sequence ID" value="NZ_FOJU01000006.1"/>
</dbReference>
<dbReference type="OrthoDB" id="7818989at2"/>
<evidence type="ECO:0000259" key="2">
    <source>
        <dbReference type="Pfam" id="PF13403"/>
    </source>
</evidence>
<dbReference type="Proteomes" id="UP000198796">
    <property type="component" value="Unassembled WGS sequence"/>
</dbReference>
<feature type="domain" description="Hedgehog/Intein (Hint)" evidence="2">
    <location>
        <begin position="169"/>
        <end position="308"/>
    </location>
</feature>
<keyword evidence="4" id="KW-1185">Reference proteome</keyword>
<dbReference type="InterPro" id="IPR036844">
    <property type="entry name" value="Hint_dom_sf"/>
</dbReference>
<dbReference type="SUPFAM" id="SSF51294">
    <property type="entry name" value="Hedgehog/intein (Hint) domain"/>
    <property type="match status" value="1"/>
</dbReference>
<protein>
    <submittedName>
        <fullName evidence="3">Hint domain-containing protein</fullName>
    </submittedName>
</protein>
<feature type="region of interest" description="Disordered" evidence="1">
    <location>
        <begin position="134"/>
        <end position="162"/>
    </location>
</feature>
<feature type="compositionally biased region" description="Low complexity" evidence="1">
    <location>
        <begin position="143"/>
        <end position="159"/>
    </location>
</feature>
<reference evidence="3 4" key="1">
    <citation type="submission" date="2016-10" db="EMBL/GenBank/DDBJ databases">
        <authorList>
            <person name="de Groot N.N."/>
        </authorList>
    </citation>
    <scope>NUCLEOTIDE SEQUENCE [LARGE SCALE GENOMIC DNA]</scope>
    <source>
        <strain evidence="3 4">DSM 29316</strain>
    </source>
</reference>
<dbReference type="InterPro" id="IPR028992">
    <property type="entry name" value="Hedgehog/Intein_dom"/>
</dbReference>
<evidence type="ECO:0000313" key="4">
    <source>
        <dbReference type="Proteomes" id="UP000198796"/>
    </source>
</evidence>
<proteinExistence type="predicted"/>
<gene>
    <name evidence="3" type="ORF">SAMN05421688_3229</name>
</gene>
<sequence length="361" mass="38983">MPTIAVYDWSVVSHDGAMTTSELVNDTDANDPGAANYDAGRSSWVGVNYTYDGNPPTQMIISDDDAFFQDGTGDTAGDQFLLEDVVVNGKLYPAGTVVQNEFGLHQNINGNMVNVYVLRLGNDNVGLIPAAGLPTPHSGARFSPTSSSDSDLANSSTGSTNETSYDDVICFEAKAMIATPNGGVEAQDLRPGDMIDTLDRGAQPLLWTGHQKITFSSSDDKRRPIRIDVDAFGPGLPARALLLSPQHRILLTGRPGEPDELGPALGFLDLPGVSRVRGRASVTYVHLLLPRHEIIRAEGLASESFFPGPTAMRMLPPSQRSAVRAQWHELPPTGADHTHAVRPLLTRRQTRDRLMRYAVDA</sequence>
<dbReference type="STRING" id="871651.SAMN05421688_3229"/>